<evidence type="ECO:0000256" key="1">
    <source>
        <dbReference type="PROSITE-ProRule" id="PRU00042"/>
    </source>
</evidence>
<feature type="domain" description="C2H2-type" evidence="2">
    <location>
        <begin position="46"/>
        <end position="69"/>
    </location>
</feature>
<dbReference type="AlphaFoldDB" id="A0AAV4NXR0"/>
<dbReference type="InterPro" id="IPR036236">
    <property type="entry name" value="Znf_C2H2_sf"/>
</dbReference>
<dbReference type="SMART" id="SM00355">
    <property type="entry name" value="ZnF_C2H2"/>
    <property type="match status" value="2"/>
</dbReference>
<dbReference type="GO" id="GO:0008270">
    <property type="term" value="F:zinc ion binding"/>
    <property type="evidence" value="ECO:0007669"/>
    <property type="project" value="UniProtKB-KW"/>
</dbReference>
<dbReference type="Pfam" id="PF00096">
    <property type="entry name" value="zf-C2H2"/>
    <property type="match status" value="2"/>
</dbReference>
<dbReference type="Gene3D" id="3.30.160.60">
    <property type="entry name" value="Classic Zinc Finger"/>
    <property type="match status" value="2"/>
</dbReference>
<accession>A0AAV4NXR0</accession>
<dbReference type="PROSITE" id="PS50157">
    <property type="entry name" value="ZINC_FINGER_C2H2_2"/>
    <property type="match status" value="2"/>
</dbReference>
<organism evidence="3 4">
    <name type="scientific">Caerostris extrusa</name>
    <name type="common">Bark spider</name>
    <name type="synonym">Caerostris bankana</name>
    <dbReference type="NCBI Taxonomy" id="172846"/>
    <lineage>
        <taxon>Eukaryota</taxon>
        <taxon>Metazoa</taxon>
        <taxon>Ecdysozoa</taxon>
        <taxon>Arthropoda</taxon>
        <taxon>Chelicerata</taxon>
        <taxon>Arachnida</taxon>
        <taxon>Araneae</taxon>
        <taxon>Araneomorphae</taxon>
        <taxon>Entelegynae</taxon>
        <taxon>Araneoidea</taxon>
        <taxon>Araneidae</taxon>
        <taxon>Caerostris</taxon>
    </lineage>
</organism>
<dbReference type="InterPro" id="IPR013087">
    <property type="entry name" value="Znf_C2H2_type"/>
</dbReference>
<keyword evidence="4" id="KW-1185">Reference proteome</keyword>
<evidence type="ECO:0000313" key="3">
    <source>
        <dbReference type="EMBL" id="GIX89589.1"/>
    </source>
</evidence>
<name>A0AAV4NXR0_CAEEX</name>
<feature type="domain" description="C2H2-type" evidence="2">
    <location>
        <begin position="16"/>
        <end position="40"/>
    </location>
</feature>
<evidence type="ECO:0000313" key="4">
    <source>
        <dbReference type="Proteomes" id="UP001054945"/>
    </source>
</evidence>
<protein>
    <recommendedName>
        <fullName evidence="2">C2H2-type domain-containing protein</fullName>
    </recommendedName>
</protein>
<keyword evidence="1" id="KW-0862">Zinc</keyword>
<dbReference type="PROSITE" id="PS00028">
    <property type="entry name" value="ZINC_FINGER_C2H2_1"/>
    <property type="match status" value="2"/>
</dbReference>
<evidence type="ECO:0000259" key="2">
    <source>
        <dbReference type="PROSITE" id="PS50157"/>
    </source>
</evidence>
<keyword evidence="1" id="KW-0479">Metal-binding</keyword>
<dbReference type="SUPFAM" id="SSF57667">
    <property type="entry name" value="beta-beta-alpha zinc fingers"/>
    <property type="match status" value="1"/>
</dbReference>
<proteinExistence type="predicted"/>
<gene>
    <name evidence="3" type="ORF">CEXT_52961</name>
</gene>
<keyword evidence="1" id="KW-0863">Zinc-finger</keyword>
<comment type="caution">
    <text evidence="3">The sequence shown here is derived from an EMBL/GenBank/DDBJ whole genome shotgun (WGS) entry which is preliminary data.</text>
</comment>
<dbReference type="EMBL" id="BPLR01003877">
    <property type="protein sequence ID" value="GIX89589.1"/>
    <property type="molecule type" value="Genomic_DNA"/>
</dbReference>
<dbReference type="Proteomes" id="UP001054945">
    <property type="component" value="Unassembled WGS sequence"/>
</dbReference>
<reference evidence="3 4" key="1">
    <citation type="submission" date="2021-06" db="EMBL/GenBank/DDBJ databases">
        <title>Caerostris extrusa draft genome.</title>
        <authorList>
            <person name="Kono N."/>
            <person name="Arakawa K."/>
        </authorList>
    </citation>
    <scope>NUCLEOTIDE SEQUENCE [LARGE SCALE GENOMIC DNA]</scope>
</reference>
<sequence length="136" mass="15750">MQGSNRPRLGDESWKPYCCICNRQFSRPKSLRRHQQVVHALFPKVFHCKWCPRSYNRKDNLKQHVNLCHVDMLMANAQERWPSSKCGRFLEKIHKLPSADKSSVCCAIATCHGKCVSYLSEDLLHQAQHEETLADA</sequence>